<proteinExistence type="predicted"/>
<dbReference type="Pfam" id="PF21822">
    <property type="entry name" value="Phage_TAC_15"/>
    <property type="match status" value="1"/>
</dbReference>
<reference evidence="1" key="1">
    <citation type="journal article" date="2021" name="Proc. Natl. Acad. Sci. U.S.A.">
        <title>A Catalog of Tens of Thousands of Viruses from Human Metagenomes Reveals Hidden Associations with Chronic Diseases.</title>
        <authorList>
            <person name="Tisza M.J."/>
            <person name="Buck C.B."/>
        </authorList>
    </citation>
    <scope>NUCLEOTIDE SEQUENCE</scope>
    <source>
        <strain evidence="1">Ctbwh6</strain>
    </source>
</reference>
<name>A0A8S5LI50_9CAUD</name>
<dbReference type="EMBL" id="BK015852">
    <property type="protein sequence ID" value="DAD69545.1"/>
    <property type="molecule type" value="Genomic_DNA"/>
</dbReference>
<protein>
    <submittedName>
        <fullName evidence="1">Tail assembly chaperone protein</fullName>
    </submittedName>
</protein>
<organism evidence="1">
    <name type="scientific">Myoviridae sp. ctbwh6</name>
    <dbReference type="NCBI Taxonomy" id="2827611"/>
    <lineage>
        <taxon>Viruses</taxon>
        <taxon>Duplodnaviria</taxon>
        <taxon>Heunggongvirae</taxon>
        <taxon>Uroviricota</taxon>
        <taxon>Caudoviricetes</taxon>
    </lineage>
</organism>
<evidence type="ECO:0000313" key="1">
    <source>
        <dbReference type="EMBL" id="DAD69545.1"/>
    </source>
</evidence>
<dbReference type="InterPro" id="IPR049156">
    <property type="entry name" value="Phage_chap_TAC_15-like"/>
</dbReference>
<accession>A0A8S5LI50</accession>
<sequence>MKQLESREVTIGENKFYIRPMPAFKAANISGELANLVMPILSGLAPLAGFVGDGKDLFDIDIEQAAPTLSGAFTSLSGDKLERVLRLLLVSGGNISVEMPGERAQPLSEDLVNEIFCEDVQEMFILAFEVVRSNYNGFFKKLAARFGKATSALTQTAAR</sequence>